<keyword evidence="1" id="KW-0812">Transmembrane</keyword>
<evidence type="ECO:0000313" key="3">
    <source>
        <dbReference type="Proteomes" id="UP001205906"/>
    </source>
</evidence>
<sequence length="177" mass="20083">MELSAWITPAIVAALIAGLVNVAGWFVTYQRERRLETARREEKVRDYITALRAEIRCHNFRWSETEAVEHLAAIAARIEGNPSYTPFVPRDAGNKIYDAIVNEIHLLPAEAIDAVVRYYAQTHSVAEMVEDLRSETYDRLDAARKTAIYRDYISLRTEAGRLASEAEDALNNWRGAS</sequence>
<dbReference type="Proteomes" id="UP001205906">
    <property type="component" value="Unassembled WGS sequence"/>
</dbReference>
<comment type="caution">
    <text evidence="2">The sequence shown here is derived from an EMBL/GenBank/DDBJ whole genome shotgun (WGS) entry which is preliminary data.</text>
</comment>
<name>A0ABT1C291_9HYPH</name>
<organism evidence="2 3">
    <name type="scientific">Mesorhizobium liriopis</name>
    <dbReference type="NCBI Taxonomy" id="2953882"/>
    <lineage>
        <taxon>Bacteria</taxon>
        <taxon>Pseudomonadati</taxon>
        <taxon>Pseudomonadota</taxon>
        <taxon>Alphaproteobacteria</taxon>
        <taxon>Hyphomicrobiales</taxon>
        <taxon>Phyllobacteriaceae</taxon>
        <taxon>Mesorhizobium</taxon>
    </lineage>
</organism>
<protein>
    <submittedName>
        <fullName evidence="2">Uncharacterized protein</fullName>
    </submittedName>
</protein>
<evidence type="ECO:0000313" key="2">
    <source>
        <dbReference type="EMBL" id="MCO6048286.1"/>
    </source>
</evidence>
<gene>
    <name evidence="2" type="ORF">NGM99_00585</name>
</gene>
<proteinExistence type="predicted"/>
<dbReference type="RefSeq" id="WP_252815107.1">
    <property type="nucleotide sequence ID" value="NZ_JAMXQS010000001.1"/>
</dbReference>
<evidence type="ECO:0000256" key="1">
    <source>
        <dbReference type="SAM" id="Phobius"/>
    </source>
</evidence>
<feature type="transmembrane region" description="Helical" evidence="1">
    <location>
        <begin position="6"/>
        <end position="29"/>
    </location>
</feature>
<keyword evidence="1" id="KW-1133">Transmembrane helix</keyword>
<accession>A0ABT1C291</accession>
<keyword evidence="1" id="KW-0472">Membrane</keyword>
<reference evidence="2 3" key="1">
    <citation type="submission" date="2022-06" db="EMBL/GenBank/DDBJ databases">
        <title>Mesorhizobium sp. strain RP14 Genome sequencing and assembly.</title>
        <authorList>
            <person name="Kim I."/>
        </authorList>
    </citation>
    <scope>NUCLEOTIDE SEQUENCE [LARGE SCALE GENOMIC DNA]</scope>
    <source>
        <strain evidence="3">RP14(2022)</strain>
    </source>
</reference>
<dbReference type="EMBL" id="JAMXQS010000001">
    <property type="protein sequence ID" value="MCO6048286.1"/>
    <property type="molecule type" value="Genomic_DNA"/>
</dbReference>
<keyword evidence="3" id="KW-1185">Reference proteome</keyword>